<keyword evidence="8" id="KW-1185">Reference proteome</keyword>
<sequence>MRKGVSSVPEKVIISGVGGSALDKNQVLASLSDRLTSGFPAAAYIQIITPPSCAAQPPPPTVCLAEPPAGSLLYATPHGPANGTGTGTRPALGRPPVTTDPRFRSYSEPAATQPFTGTSFTFPFLTAAAPKSPPEKTRYDTSLGLLTKKFCQLLAQSSDGVLDLNQAAEILQVQKRRLYDITNVLEGVHLIKKKSKNNIQWMGCSLTSEGGPLSLHNPRQRLDREVLELSQEERRLDELIQACTFSSLTWFTYAYVTYQDIRRISSLRDQTVIVVKAPSETKLEVPDPKESLQVHLSSSQGPIDVFLCTDENTPGSPLRNGLDVNGNHTSFVKVSHDSASGGDSISAGDSAMSSCGGVNGGPSNSTAAPLSPLASSLSSILQQTDDQMPFVSLSPALLSDDYMLGLDDEEGISDLFDDLDTLHFDDLLCN</sequence>
<comment type="similarity">
    <text evidence="1 5">Belongs to the E2F/DP family.</text>
</comment>
<dbReference type="InterPro" id="IPR037241">
    <property type="entry name" value="E2F-DP_heterodim"/>
</dbReference>
<dbReference type="Gene3D" id="6.10.250.540">
    <property type="match status" value="1"/>
</dbReference>
<dbReference type="Gene3D" id="1.10.10.10">
    <property type="entry name" value="Winged helix-like DNA-binding domain superfamily/Winged helix DNA-binding domain"/>
    <property type="match status" value="1"/>
</dbReference>
<reference evidence="7" key="1">
    <citation type="submission" date="2025-08" db="UniProtKB">
        <authorList>
            <consortium name="Ensembl"/>
        </authorList>
    </citation>
    <scope>IDENTIFICATION</scope>
</reference>
<dbReference type="Proteomes" id="UP000694580">
    <property type="component" value="Unplaced"/>
</dbReference>
<dbReference type="AlphaFoldDB" id="A0AAY4BMX6"/>
<evidence type="ECO:0000256" key="4">
    <source>
        <dbReference type="ARBA" id="ARBA00023163"/>
    </source>
</evidence>
<name>A0AAY4BMX6_9TELE</name>
<evidence type="ECO:0000256" key="5">
    <source>
        <dbReference type="RuleBase" id="RU003796"/>
    </source>
</evidence>
<dbReference type="SUPFAM" id="SSF46785">
    <property type="entry name" value="Winged helix' DNA-binding domain"/>
    <property type="match status" value="1"/>
</dbReference>
<dbReference type="FunFam" id="1.10.10.10:FF:000008">
    <property type="entry name" value="E2F transcription factor 1"/>
    <property type="match status" value="1"/>
</dbReference>
<dbReference type="InterPro" id="IPR015633">
    <property type="entry name" value="E2F"/>
</dbReference>
<gene>
    <name evidence="7" type="primary">E2F3</name>
</gene>
<dbReference type="GO" id="GO:0000981">
    <property type="term" value="F:DNA-binding transcription factor activity, RNA polymerase II-specific"/>
    <property type="evidence" value="ECO:0007669"/>
    <property type="project" value="TreeGrafter"/>
</dbReference>
<keyword evidence="2 5" id="KW-0805">Transcription regulation</keyword>
<dbReference type="CDD" id="cd14660">
    <property type="entry name" value="E2F_DD"/>
    <property type="match status" value="1"/>
</dbReference>
<evidence type="ECO:0000313" key="7">
    <source>
        <dbReference type="Ensembl" id="ENSDCDP00010021451.1"/>
    </source>
</evidence>
<dbReference type="Pfam" id="PF16421">
    <property type="entry name" value="E2F_CC-MB"/>
    <property type="match status" value="1"/>
</dbReference>
<comment type="subcellular location">
    <subcellularLocation>
        <location evidence="5">Nucleus</location>
    </subcellularLocation>
</comment>
<organism evidence="7 8">
    <name type="scientific">Denticeps clupeoides</name>
    <name type="common">denticle herring</name>
    <dbReference type="NCBI Taxonomy" id="299321"/>
    <lineage>
        <taxon>Eukaryota</taxon>
        <taxon>Metazoa</taxon>
        <taxon>Chordata</taxon>
        <taxon>Craniata</taxon>
        <taxon>Vertebrata</taxon>
        <taxon>Euteleostomi</taxon>
        <taxon>Actinopterygii</taxon>
        <taxon>Neopterygii</taxon>
        <taxon>Teleostei</taxon>
        <taxon>Clupei</taxon>
        <taxon>Clupeiformes</taxon>
        <taxon>Denticipitoidei</taxon>
        <taxon>Denticipitidae</taxon>
        <taxon>Denticeps</taxon>
    </lineage>
</organism>
<dbReference type="GeneTree" id="ENSGT00940000155115"/>
<feature type="domain" description="E2F/DP family winged-helix DNA-binding" evidence="6">
    <location>
        <begin position="138"/>
        <end position="203"/>
    </location>
</feature>
<dbReference type="GO" id="GO:0090575">
    <property type="term" value="C:RNA polymerase II transcription regulator complex"/>
    <property type="evidence" value="ECO:0007669"/>
    <property type="project" value="TreeGrafter"/>
</dbReference>
<dbReference type="SMART" id="SM01372">
    <property type="entry name" value="E2F_TDP"/>
    <property type="match status" value="1"/>
</dbReference>
<dbReference type="Pfam" id="PF02319">
    <property type="entry name" value="WHD_E2F_TDP"/>
    <property type="match status" value="1"/>
</dbReference>
<proteinExistence type="inferred from homology"/>
<dbReference type="GO" id="GO:0000978">
    <property type="term" value="F:RNA polymerase II cis-regulatory region sequence-specific DNA binding"/>
    <property type="evidence" value="ECO:0007669"/>
    <property type="project" value="InterPro"/>
</dbReference>
<dbReference type="GO" id="GO:0046983">
    <property type="term" value="F:protein dimerization activity"/>
    <property type="evidence" value="ECO:0007669"/>
    <property type="project" value="InterPro"/>
</dbReference>
<accession>A0AAY4BMX6</accession>
<dbReference type="PANTHER" id="PTHR12081">
    <property type="entry name" value="TRANSCRIPTION FACTOR E2F"/>
    <property type="match status" value="1"/>
</dbReference>
<dbReference type="InterPro" id="IPR036388">
    <property type="entry name" value="WH-like_DNA-bd_sf"/>
</dbReference>
<keyword evidence="3 5" id="KW-0238">DNA-binding</keyword>
<evidence type="ECO:0000256" key="1">
    <source>
        <dbReference type="ARBA" id="ARBA00010940"/>
    </source>
</evidence>
<dbReference type="InterPro" id="IPR032198">
    <property type="entry name" value="E2F_CC-MB"/>
</dbReference>
<keyword evidence="5" id="KW-0539">Nucleus</keyword>
<evidence type="ECO:0000256" key="3">
    <source>
        <dbReference type="ARBA" id="ARBA00023125"/>
    </source>
</evidence>
<dbReference type="InterPro" id="IPR036390">
    <property type="entry name" value="WH_DNA-bd_sf"/>
</dbReference>
<dbReference type="SUPFAM" id="SSF144074">
    <property type="entry name" value="E2F-DP heterodimerization region"/>
    <property type="match status" value="1"/>
</dbReference>
<evidence type="ECO:0000313" key="8">
    <source>
        <dbReference type="Proteomes" id="UP000694580"/>
    </source>
</evidence>
<dbReference type="PANTHER" id="PTHR12081:SF44">
    <property type="entry name" value="TRANSCRIPTION FACTOR E2F3"/>
    <property type="match status" value="1"/>
</dbReference>
<keyword evidence="4 5" id="KW-0804">Transcription</keyword>
<dbReference type="InterPro" id="IPR003316">
    <property type="entry name" value="E2F_WHTH_DNA-bd_dom"/>
</dbReference>
<dbReference type="Ensembl" id="ENSDCDT00010023555.1">
    <property type="protein sequence ID" value="ENSDCDP00010021451.1"/>
    <property type="gene ID" value="ENSDCDG00010010530.1"/>
</dbReference>
<reference evidence="7" key="2">
    <citation type="submission" date="2025-09" db="UniProtKB">
        <authorList>
            <consortium name="Ensembl"/>
        </authorList>
    </citation>
    <scope>IDENTIFICATION</scope>
</reference>
<evidence type="ECO:0000256" key="2">
    <source>
        <dbReference type="ARBA" id="ARBA00023015"/>
    </source>
</evidence>
<evidence type="ECO:0000259" key="6">
    <source>
        <dbReference type="SMART" id="SM01372"/>
    </source>
</evidence>
<protein>
    <recommendedName>
        <fullName evidence="6">E2F/DP family winged-helix DNA-binding domain-containing protein</fullName>
    </recommendedName>
</protein>